<sequence>MNRPIWTLPLSKSMQNKLNKLGIKCCEDLVDSLDDPELKSKYLRTHLESESEIRNMLKPPKPVTAAELDIECDSIATFCKAIDEILNGGVQLGRITELSGAPGSGKSQLCMQLCVSVQIPTCFEGLQSEAIYVDTNSNFSEHRITEMINAFVGHVSKSLSNDFKGVDNETLKCLNTAEMLSKIHRIQMNDLNQLHILYTTLERHPNVKLIVVDSFVMPLYPIENSLKKNTLVHNAIDLLQTIAYKHNLAVVLTNDLTTVVNENGTEIFPALGDSFAHRVQFRLLLSKIPNCSDGYTALLKKSIEHSRCAARFMISSDGVRDMLTEQQ</sequence>
<evidence type="ECO:0000256" key="2">
    <source>
        <dbReference type="ARBA" id="ARBA00022741"/>
    </source>
</evidence>
<dbReference type="InterPro" id="IPR052093">
    <property type="entry name" value="HR_Repair_Mediator"/>
</dbReference>
<dbReference type="SUPFAM" id="SSF52540">
    <property type="entry name" value="P-loop containing nucleoside triphosphate hydrolases"/>
    <property type="match status" value="1"/>
</dbReference>
<gene>
    <name evidence="9" type="ORF">CINCED_3A025900</name>
</gene>
<dbReference type="CDD" id="cd19492">
    <property type="entry name" value="Rad51C"/>
    <property type="match status" value="1"/>
</dbReference>
<dbReference type="GO" id="GO:0140664">
    <property type="term" value="F:ATP-dependent DNA damage sensor activity"/>
    <property type="evidence" value="ECO:0007669"/>
    <property type="project" value="InterPro"/>
</dbReference>
<evidence type="ECO:0000256" key="1">
    <source>
        <dbReference type="ARBA" id="ARBA00004123"/>
    </source>
</evidence>
<dbReference type="InterPro" id="IPR013632">
    <property type="entry name" value="Rad51_C"/>
</dbReference>
<keyword evidence="3" id="KW-0227">DNA damage</keyword>
<reference evidence="9 10" key="1">
    <citation type="submission" date="2019-08" db="EMBL/GenBank/DDBJ databases">
        <authorList>
            <person name="Alioto T."/>
            <person name="Alioto T."/>
            <person name="Gomez Garrido J."/>
        </authorList>
    </citation>
    <scope>NUCLEOTIDE SEQUENCE [LARGE SCALE GENOMIC DNA]</scope>
</reference>
<evidence type="ECO:0000259" key="8">
    <source>
        <dbReference type="PROSITE" id="PS50162"/>
    </source>
</evidence>
<dbReference type="GO" id="GO:0007131">
    <property type="term" value="P:reciprocal meiotic recombination"/>
    <property type="evidence" value="ECO:0007669"/>
    <property type="project" value="TreeGrafter"/>
</dbReference>
<dbReference type="PROSITE" id="PS50162">
    <property type="entry name" value="RECA_2"/>
    <property type="match status" value="1"/>
</dbReference>
<dbReference type="PANTHER" id="PTHR46239">
    <property type="entry name" value="DNA REPAIR PROTEIN RAD51 HOMOLOG 3 RAD51C"/>
    <property type="match status" value="1"/>
</dbReference>
<proteinExistence type="predicted"/>
<evidence type="ECO:0000256" key="3">
    <source>
        <dbReference type="ARBA" id="ARBA00022763"/>
    </source>
</evidence>
<dbReference type="Gene3D" id="3.40.50.300">
    <property type="entry name" value="P-loop containing nucleotide triphosphate hydrolases"/>
    <property type="match status" value="1"/>
</dbReference>
<dbReference type="PIRSF" id="PIRSF005856">
    <property type="entry name" value="Rad51"/>
    <property type="match status" value="1"/>
</dbReference>
<dbReference type="GO" id="GO:0000400">
    <property type="term" value="F:four-way junction DNA binding"/>
    <property type="evidence" value="ECO:0007669"/>
    <property type="project" value="TreeGrafter"/>
</dbReference>
<name>A0A5E4N284_9HEMI</name>
<dbReference type="GO" id="GO:0005657">
    <property type="term" value="C:replication fork"/>
    <property type="evidence" value="ECO:0007669"/>
    <property type="project" value="TreeGrafter"/>
</dbReference>
<dbReference type="InterPro" id="IPR020588">
    <property type="entry name" value="RecA_ATP-bd"/>
</dbReference>
<evidence type="ECO:0000313" key="9">
    <source>
        <dbReference type="EMBL" id="VVC37672.1"/>
    </source>
</evidence>
<dbReference type="AlphaFoldDB" id="A0A5E4N284"/>
<keyword evidence="5" id="KW-0234">DNA repair</keyword>
<dbReference type="Proteomes" id="UP000325440">
    <property type="component" value="Unassembled WGS sequence"/>
</dbReference>
<evidence type="ECO:0000256" key="7">
    <source>
        <dbReference type="ARBA" id="ARBA00040674"/>
    </source>
</evidence>
<keyword evidence="4" id="KW-0067">ATP-binding</keyword>
<keyword evidence="10" id="KW-1185">Reference proteome</keyword>
<feature type="domain" description="RecA family profile 1" evidence="8">
    <location>
        <begin position="71"/>
        <end position="256"/>
    </location>
</feature>
<dbReference type="InterPro" id="IPR027417">
    <property type="entry name" value="P-loop_NTPase"/>
</dbReference>
<keyword evidence="2" id="KW-0547">Nucleotide-binding</keyword>
<evidence type="ECO:0000256" key="6">
    <source>
        <dbReference type="ARBA" id="ARBA00023242"/>
    </source>
</evidence>
<evidence type="ECO:0000256" key="4">
    <source>
        <dbReference type="ARBA" id="ARBA00022840"/>
    </source>
</evidence>
<protein>
    <recommendedName>
        <fullName evidence="7">DNA repair protein RAD51 homolog 3</fullName>
    </recommendedName>
</protein>
<accession>A0A5E4N284</accession>
<dbReference type="PANTHER" id="PTHR46239:SF1">
    <property type="entry name" value="DNA REPAIR PROTEIN RAD51 HOMOLOG 3"/>
    <property type="match status" value="1"/>
</dbReference>
<dbReference type="GO" id="GO:0005524">
    <property type="term" value="F:ATP binding"/>
    <property type="evidence" value="ECO:0007669"/>
    <property type="project" value="UniProtKB-KW"/>
</dbReference>
<evidence type="ECO:0000313" key="10">
    <source>
        <dbReference type="Proteomes" id="UP000325440"/>
    </source>
</evidence>
<evidence type="ECO:0000256" key="5">
    <source>
        <dbReference type="ARBA" id="ARBA00023204"/>
    </source>
</evidence>
<dbReference type="GO" id="GO:0033065">
    <property type="term" value="C:Rad51C-XRCC3 complex"/>
    <property type="evidence" value="ECO:0007669"/>
    <property type="project" value="TreeGrafter"/>
</dbReference>
<dbReference type="EMBL" id="CABPRJ010001452">
    <property type="protein sequence ID" value="VVC37672.1"/>
    <property type="molecule type" value="Genomic_DNA"/>
</dbReference>
<dbReference type="OrthoDB" id="5957327at2759"/>
<dbReference type="GO" id="GO:0033063">
    <property type="term" value="C:Rad51B-Rad51C-Rad51D-XRCC2 complex"/>
    <property type="evidence" value="ECO:0007669"/>
    <property type="project" value="TreeGrafter"/>
</dbReference>
<organism evidence="9 10">
    <name type="scientific">Cinara cedri</name>
    <dbReference type="NCBI Taxonomy" id="506608"/>
    <lineage>
        <taxon>Eukaryota</taxon>
        <taxon>Metazoa</taxon>
        <taxon>Ecdysozoa</taxon>
        <taxon>Arthropoda</taxon>
        <taxon>Hexapoda</taxon>
        <taxon>Insecta</taxon>
        <taxon>Pterygota</taxon>
        <taxon>Neoptera</taxon>
        <taxon>Paraneoptera</taxon>
        <taxon>Hemiptera</taxon>
        <taxon>Sternorrhyncha</taxon>
        <taxon>Aphidomorpha</taxon>
        <taxon>Aphidoidea</taxon>
        <taxon>Aphididae</taxon>
        <taxon>Lachninae</taxon>
        <taxon>Cinara</taxon>
    </lineage>
</organism>
<keyword evidence="6" id="KW-0539">Nucleus</keyword>
<dbReference type="GO" id="GO:0008821">
    <property type="term" value="F:crossover junction DNA endonuclease activity"/>
    <property type="evidence" value="ECO:0007669"/>
    <property type="project" value="TreeGrafter"/>
</dbReference>
<dbReference type="InterPro" id="IPR016467">
    <property type="entry name" value="DNA_recomb/repair_RecA-like"/>
</dbReference>
<dbReference type="GO" id="GO:0000707">
    <property type="term" value="P:meiotic DNA recombinase assembly"/>
    <property type="evidence" value="ECO:0007669"/>
    <property type="project" value="TreeGrafter"/>
</dbReference>
<comment type="subcellular location">
    <subcellularLocation>
        <location evidence="1">Nucleus</location>
    </subcellularLocation>
</comment>
<dbReference type="Pfam" id="PF08423">
    <property type="entry name" value="Rad51"/>
    <property type="match status" value="1"/>
</dbReference>